<sequence length="305" mass="35786">MLCHVEGSDQHFVVIRHLFDEEEFHLIGPAIILRRRCDKDDKNASADEQEGVSRYCAPYVEDDEEDESYEQGLETHFPNAEEQEEEQERIPMKYQSPYAEDADDEEKPLTQKYKDWLEEKDEEMQGEERQEEEYFQQVLEFAKGVGKDEDLQTATAIAMSLAEGKEIDKSEQKEWHELVDWSQADGESEGDEDILLKKAIALSLEKDGDLAEGEQSKQPARQEVQRKKTMRWQKPAGRLLKHSDQGEKGEREKALGRTPCYLLRRSRERVMRKKITRDFFSLFDLENMFTYLSSRPHMNLQKVLK</sequence>
<feature type="compositionally biased region" description="Basic and acidic residues" evidence="1">
    <location>
        <begin position="241"/>
        <end position="253"/>
    </location>
</feature>
<protein>
    <submittedName>
        <fullName evidence="2">Uncharacterized protein</fullName>
    </submittedName>
</protein>
<evidence type="ECO:0000313" key="2">
    <source>
        <dbReference type="EMBL" id="PMD42069.1"/>
    </source>
</evidence>
<dbReference type="AlphaFoldDB" id="A0A2J6RU68"/>
<evidence type="ECO:0000313" key="3">
    <source>
        <dbReference type="Proteomes" id="UP000235786"/>
    </source>
</evidence>
<name>A0A2J6RU68_HYAVF</name>
<keyword evidence="3" id="KW-1185">Reference proteome</keyword>
<accession>A0A2J6RU68</accession>
<organism evidence="2 3">
    <name type="scientific">Hyaloscypha variabilis (strain UAMH 11265 / GT02V1 / F)</name>
    <name type="common">Meliniomyces variabilis</name>
    <dbReference type="NCBI Taxonomy" id="1149755"/>
    <lineage>
        <taxon>Eukaryota</taxon>
        <taxon>Fungi</taxon>
        <taxon>Dikarya</taxon>
        <taxon>Ascomycota</taxon>
        <taxon>Pezizomycotina</taxon>
        <taxon>Leotiomycetes</taxon>
        <taxon>Helotiales</taxon>
        <taxon>Hyaloscyphaceae</taxon>
        <taxon>Hyaloscypha</taxon>
        <taxon>Hyaloscypha variabilis</taxon>
    </lineage>
</organism>
<evidence type="ECO:0000256" key="1">
    <source>
        <dbReference type="SAM" id="MobiDB-lite"/>
    </source>
</evidence>
<feature type="region of interest" description="Disordered" evidence="1">
    <location>
        <begin position="208"/>
        <end position="253"/>
    </location>
</feature>
<dbReference type="EMBL" id="KZ613943">
    <property type="protein sequence ID" value="PMD42069.1"/>
    <property type="molecule type" value="Genomic_DNA"/>
</dbReference>
<proteinExistence type="predicted"/>
<feature type="region of interest" description="Disordered" evidence="1">
    <location>
        <begin position="62"/>
        <end position="108"/>
    </location>
</feature>
<gene>
    <name evidence="2" type="ORF">L207DRAFT_631929</name>
</gene>
<dbReference type="Proteomes" id="UP000235786">
    <property type="component" value="Unassembled WGS sequence"/>
</dbReference>
<reference evidence="2 3" key="1">
    <citation type="submission" date="2016-04" db="EMBL/GenBank/DDBJ databases">
        <title>A degradative enzymes factory behind the ericoid mycorrhizal symbiosis.</title>
        <authorList>
            <consortium name="DOE Joint Genome Institute"/>
            <person name="Martino E."/>
            <person name="Morin E."/>
            <person name="Grelet G."/>
            <person name="Kuo A."/>
            <person name="Kohler A."/>
            <person name="Daghino S."/>
            <person name="Barry K."/>
            <person name="Choi C."/>
            <person name="Cichocki N."/>
            <person name="Clum A."/>
            <person name="Copeland A."/>
            <person name="Hainaut M."/>
            <person name="Haridas S."/>
            <person name="Labutti K."/>
            <person name="Lindquist E."/>
            <person name="Lipzen A."/>
            <person name="Khouja H.-R."/>
            <person name="Murat C."/>
            <person name="Ohm R."/>
            <person name="Olson A."/>
            <person name="Spatafora J."/>
            <person name="Veneault-Fourrey C."/>
            <person name="Henrissat B."/>
            <person name="Grigoriev I."/>
            <person name="Martin F."/>
            <person name="Perotto S."/>
        </authorList>
    </citation>
    <scope>NUCLEOTIDE SEQUENCE [LARGE SCALE GENOMIC DNA]</scope>
    <source>
        <strain evidence="2 3">F</strain>
    </source>
</reference>